<feature type="non-terminal residue" evidence="1">
    <location>
        <position position="1"/>
    </location>
</feature>
<dbReference type="EMBL" id="AGNL01017044">
    <property type="protein sequence ID" value="EJK64640.1"/>
    <property type="molecule type" value="Genomic_DNA"/>
</dbReference>
<gene>
    <name evidence="1" type="ORF">THAOC_14606</name>
</gene>
<evidence type="ECO:0000313" key="1">
    <source>
        <dbReference type="EMBL" id="EJK64640.1"/>
    </source>
</evidence>
<comment type="caution">
    <text evidence="1">The sequence shown here is derived from an EMBL/GenBank/DDBJ whole genome shotgun (WGS) entry which is preliminary data.</text>
</comment>
<reference evidence="1 2" key="1">
    <citation type="journal article" date="2012" name="Genome Biol.">
        <title>Genome and low-iron response of an oceanic diatom adapted to chronic iron limitation.</title>
        <authorList>
            <person name="Lommer M."/>
            <person name="Specht M."/>
            <person name="Roy A.S."/>
            <person name="Kraemer L."/>
            <person name="Andreson R."/>
            <person name="Gutowska M.A."/>
            <person name="Wolf J."/>
            <person name="Bergner S.V."/>
            <person name="Schilhabel M.B."/>
            <person name="Klostermeier U.C."/>
            <person name="Beiko R.G."/>
            <person name="Rosenstiel P."/>
            <person name="Hippler M."/>
            <person name="Laroche J."/>
        </authorList>
    </citation>
    <scope>NUCLEOTIDE SEQUENCE [LARGE SCALE GENOMIC DNA]</scope>
    <source>
        <strain evidence="1 2">CCMP1005</strain>
    </source>
</reference>
<name>K0SH32_THAOC</name>
<accession>K0SH32</accession>
<dbReference type="Proteomes" id="UP000266841">
    <property type="component" value="Unassembled WGS sequence"/>
</dbReference>
<keyword evidence="2" id="KW-1185">Reference proteome</keyword>
<dbReference type="AlphaFoldDB" id="K0SH32"/>
<proteinExistence type="predicted"/>
<protein>
    <submittedName>
        <fullName evidence="1">Uncharacterized protein</fullName>
    </submittedName>
</protein>
<organism evidence="1 2">
    <name type="scientific">Thalassiosira oceanica</name>
    <name type="common">Marine diatom</name>
    <dbReference type="NCBI Taxonomy" id="159749"/>
    <lineage>
        <taxon>Eukaryota</taxon>
        <taxon>Sar</taxon>
        <taxon>Stramenopiles</taxon>
        <taxon>Ochrophyta</taxon>
        <taxon>Bacillariophyta</taxon>
        <taxon>Coscinodiscophyceae</taxon>
        <taxon>Thalassiosirophycidae</taxon>
        <taxon>Thalassiosirales</taxon>
        <taxon>Thalassiosiraceae</taxon>
        <taxon>Thalassiosira</taxon>
    </lineage>
</organism>
<evidence type="ECO:0000313" key="2">
    <source>
        <dbReference type="Proteomes" id="UP000266841"/>
    </source>
</evidence>
<sequence>VQHDGEESTSDAEDQAMWLKNVCYYEAPSCRLGVLQAKIEWSSAKRAQTLSAALSRCSLLRPPLGGRTPEGDFDLDTGMHQDLMCIPRKSTRRGLASRGKAPVQLAALPGFSLVVRAWGGRPDGEGGGWPAAQGKPRRAPCGPLVTNESLATNTTGIMTFRDPAGL</sequence>